<dbReference type="Gene3D" id="3.20.20.70">
    <property type="entry name" value="Aldolase class I"/>
    <property type="match status" value="1"/>
</dbReference>
<evidence type="ECO:0000256" key="7">
    <source>
        <dbReference type="ARBA" id="ARBA00022915"/>
    </source>
</evidence>
<evidence type="ECO:0000256" key="6">
    <source>
        <dbReference type="ARBA" id="ARBA00022605"/>
    </source>
</evidence>
<comment type="subcellular location">
    <subcellularLocation>
        <location evidence="12">Cytoplasm</location>
    </subcellularLocation>
</comment>
<organism evidence="16 17">
    <name type="scientific">candidate division WOR-1 bacterium RIFOXYC12_FULL_54_18</name>
    <dbReference type="NCBI Taxonomy" id="1802584"/>
    <lineage>
        <taxon>Bacteria</taxon>
        <taxon>Bacillati</taxon>
        <taxon>Saganbacteria</taxon>
    </lineage>
</organism>
<comment type="function">
    <text evidence="1 12">Catalyzes the condensation of (S)-aspartate-beta-semialdehyde [(S)-ASA] and pyruvate to 4-hydroxy-tetrahydrodipicolinate (HTPA).</text>
</comment>
<dbReference type="AlphaFoldDB" id="A0A1F4T577"/>
<feature type="active site" description="Schiff-base intermediate with substrate" evidence="12 14">
    <location>
        <position position="163"/>
    </location>
</feature>
<dbReference type="InterPro" id="IPR005263">
    <property type="entry name" value="DapA"/>
</dbReference>
<comment type="subunit">
    <text evidence="12">Homotetramer; dimer of dimers.</text>
</comment>
<evidence type="ECO:0000256" key="15">
    <source>
        <dbReference type="PIRSR" id="PIRSR001365-2"/>
    </source>
</evidence>
<reference evidence="16 17" key="1">
    <citation type="journal article" date="2016" name="Nat. Commun.">
        <title>Thousands of microbial genomes shed light on interconnected biogeochemical processes in an aquifer system.</title>
        <authorList>
            <person name="Anantharaman K."/>
            <person name="Brown C.T."/>
            <person name="Hug L.A."/>
            <person name="Sharon I."/>
            <person name="Castelle C.J."/>
            <person name="Probst A.J."/>
            <person name="Thomas B.C."/>
            <person name="Singh A."/>
            <person name="Wilkins M.J."/>
            <person name="Karaoz U."/>
            <person name="Brodie E.L."/>
            <person name="Williams K.H."/>
            <person name="Hubbard S.S."/>
            <person name="Banfield J.F."/>
        </authorList>
    </citation>
    <scope>NUCLEOTIDE SEQUENCE [LARGE SCALE GENOMIC DNA]</scope>
</reference>
<evidence type="ECO:0000256" key="11">
    <source>
        <dbReference type="ARBA" id="ARBA00047836"/>
    </source>
</evidence>
<comment type="similarity">
    <text evidence="3 12 13">Belongs to the DapA family.</text>
</comment>
<feature type="binding site" evidence="12 15">
    <location>
        <position position="47"/>
    </location>
    <ligand>
        <name>pyruvate</name>
        <dbReference type="ChEBI" id="CHEBI:15361"/>
    </ligand>
</feature>
<evidence type="ECO:0000256" key="1">
    <source>
        <dbReference type="ARBA" id="ARBA00003294"/>
    </source>
</evidence>
<dbReference type="PRINTS" id="PR00146">
    <property type="entry name" value="DHPICSNTHASE"/>
</dbReference>
<evidence type="ECO:0000256" key="12">
    <source>
        <dbReference type="HAMAP-Rule" id="MF_00418"/>
    </source>
</evidence>
<dbReference type="InterPro" id="IPR013785">
    <property type="entry name" value="Aldolase_TIM"/>
</dbReference>
<keyword evidence="10 12" id="KW-0704">Schiff base</keyword>
<comment type="catalytic activity">
    <reaction evidence="11 12">
        <text>L-aspartate 4-semialdehyde + pyruvate = (2S,4S)-4-hydroxy-2,3,4,5-tetrahydrodipicolinate + H2O + H(+)</text>
        <dbReference type="Rhea" id="RHEA:34171"/>
        <dbReference type="ChEBI" id="CHEBI:15361"/>
        <dbReference type="ChEBI" id="CHEBI:15377"/>
        <dbReference type="ChEBI" id="CHEBI:15378"/>
        <dbReference type="ChEBI" id="CHEBI:67139"/>
        <dbReference type="ChEBI" id="CHEBI:537519"/>
        <dbReference type="EC" id="4.3.3.7"/>
    </reaction>
</comment>
<evidence type="ECO:0000313" key="16">
    <source>
        <dbReference type="EMBL" id="OGC27955.1"/>
    </source>
</evidence>
<dbReference type="SMART" id="SM01130">
    <property type="entry name" value="DHDPS"/>
    <property type="match status" value="1"/>
</dbReference>
<dbReference type="PIRSF" id="PIRSF001365">
    <property type="entry name" value="DHDPS"/>
    <property type="match status" value="1"/>
</dbReference>
<accession>A0A1F4T577</accession>
<evidence type="ECO:0000256" key="8">
    <source>
        <dbReference type="ARBA" id="ARBA00023154"/>
    </source>
</evidence>
<comment type="pathway">
    <text evidence="2 12">Amino-acid biosynthesis; L-lysine biosynthesis via DAP pathway; (S)-tetrahydrodipicolinate from L-aspartate: step 3/4.</text>
</comment>
<dbReference type="PROSITE" id="PS00666">
    <property type="entry name" value="DHDPS_2"/>
    <property type="match status" value="1"/>
</dbReference>
<dbReference type="UniPathway" id="UPA00034">
    <property type="reaction ID" value="UER00017"/>
</dbReference>
<dbReference type="Pfam" id="PF00701">
    <property type="entry name" value="DHDPS"/>
    <property type="match status" value="1"/>
</dbReference>
<dbReference type="GO" id="GO:0008840">
    <property type="term" value="F:4-hydroxy-tetrahydrodipicolinate synthase activity"/>
    <property type="evidence" value="ECO:0007669"/>
    <property type="project" value="UniProtKB-UniRule"/>
</dbReference>
<evidence type="ECO:0000256" key="10">
    <source>
        <dbReference type="ARBA" id="ARBA00023270"/>
    </source>
</evidence>
<feature type="site" description="Part of a proton relay during catalysis" evidence="12">
    <location>
        <position position="46"/>
    </location>
</feature>
<name>A0A1F4T577_UNCSA</name>
<keyword evidence="7 12" id="KW-0220">Diaminopimelate biosynthesis</keyword>
<dbReference type="EC" id="4.3.3.7" evidence="4 12"/>
<evidence type="ECO:0000256" key="13">
    <source>
        <dbReference type="PIRNR" id="PIRNR001365"/>
    </source>
</evidence>
<evidence type="ECO:0000256" key="14">
    <source>
        <dbReference type="PIRSR" id="PIRSR001365-1"/>
    </source>
</evidence>
<dbReference type="InterPro" id="IPR020624">
    <property type="entry name" value="Schiff_base-form_aldolases_CS"/>
</dbReference>
<feature type="binding site" evidence="12 15">
    <location>
        <position position="205"/>
    </location>
    <ligand>
        <name>pyruvate</name>
        <dbReference type="ChEBI" id="CHEBI:15361"/>
    </ligand>
</feature>
<comment type="caution">
    <text evidence="12">Was originally thought to be a dihydrodipicolinate synthase (DHDPS), catalyzing the condensation of (S)-aspartate-beta-semialdehyde [(S)-ASA] and pyruvate to dihydrodipicolinate (DHDP). However, it was shown in E.coli that the product of the enzymatic reaction is not dihydrodipicolinate but in fact (4S)-4-hydroxy-2,3,4,5-tetrahydro-(2S)-dipicolinic acid (HTPA), and that the consecutive dehydration reaction leading to DHDP is not spontaneous but catalyzed by DapB.</text>
</comment>
<gene>
    <name evidence="12" type="primary">dapA</name>
    <name evidence="16" type="ORF">A3K49_03015</name>
</gene>
<dbReference type="HAMAP" id="MF_00418">
    <property type="entry name" value="DapA"/>
    <property type="match status" value="1"/>
</dbReference>
<dbReference type="PANTHER" id="PTHR12128:SF66">
    <property type="entry name" value="4-HYDROXY-2-OXOGLUTARATE ALDOLASE, MITOCHONDRIAL"/>
    <property type="match status" value="1"/>
</dbReference>
<evidence type="ECO:0000256" key="3">
    <source>
        <dbReference type="ARBA" id="ARBA00007592"/>
    </source>
</evidence>
<dbReference type="CDD" id="cd00950">
    <property type="entry name" value="DHDPS"/>
    <property type="match status" value="1"/>
</dbReference>
<evidence type="ECO:0000256" key="2">
    <source>
        <dbReference type="ARBA" id="ARBA00005120"/>
    </source>
</evidence>
<comment type="caution">
    <text evidence="16">The sequence shown here is derived from an EMBL/GenBank/DDBJ whole genome shotgun (WGS) entry which is preliminary data.</text>
</comment>
<keyword evidence="8 12" id="KW-0457">Lysine biosynthesis</keyword>
<dbReference type="Proteomes" id="UP000178602">
    <property type="component" value="Unassembled WGS sequence"/>
</dbReference>
<evidence type="ECO:0000313" key="17">
    <source>
        <dbReference type="Proteomes" id="UP000178602"/>
    </source>
</evidence>
<dbReference type="InterPro" id="IPR002220">
    <property type="entry name" value="DapA-like"/>
</dbReference>
<dbReference type="PANTHER" id="PTHR12128">
    <property type="entry name" value="DIHYDRODIPICOLINATE SYNTHASE"/>
    <property type="match status" value="1"/>
</dbReference>
<dbReference type="GO" id="GO:0009089">
    <property type="term" value="P:lysine biosynthetic process via diaminopimelate"/>
    <property type="evidence" value="ECO:0007669"/>
    <property type="project" value="UniProtKB-UniRule"/>
</dbReference>
<evidence type="ECO:0000256" key="4">
    <source>
        <dbReference type="ARBA" id="ARBA00012086"/>
    </source>
</evidence>
<dbReference type="PROSITE" id="PS00665">
    <property type="entry name" value="DHDPS_1"/>
    <property type="match status" value="1"/>
</dbReference>
<dbReference type="GO" id="GO:0019877">
    <property type="term" value="P:diaminopimelate biosynthetic process"/>
    <property type="evidence" value="ECO:0007669"/>
    <property type="project" value="UniProtKB-UniRule"/>
</dbReference>
<keyword evidence="6 12" id="KW-0028">Amino-acid biosynthesis</keyword>
<dbReference type="InterPro" id="IPR020625">
    <property type="entry name" value="Schiff_base-form_aldolases_AS"/>
</dbReference>
<evidence type="ECO:0000256" key="9">
    <source>
        <dbReference type="ARBA" id="ARBA00023239"/>
    </source>
</evidence>
<dbReference type="GO" id="GO:0005829">
    <property type="term" value="C:cytosol"/>
    <property type="evidence" value="ECO:0007669"/>
    <property type="project" value="TreeGrafter"/>
</dbReference>
<feature type="active site" description="Proton donor/acceptor" evidence="12 14">
    <location>
        <position position="135"/>
    </location>
</feature>
<dbReference type="SUPFAM" id="SSF51569">
    <property type="entry name" value="Aldolase"/>
    <property type="match status" value="1"/>
</dbReference>
<keyword evidence="9 12" id="KW-0456">Lyase</keyword>
<protein>
    <recommendedName>
        <fullName evidence="4 12">4-hydroxy-tetrahydrodipicolinate synthase</fullName>
        <shortName evidence="12">HTPA synthase</shortName>
        <ecNumber evidence="4 12">4.3.3.7</ecNumber>
    </recommendedName>
</protein>
<dbReference type="EMBL" id="MEUG01000001">
    <property type="protein sequence ID" value="OGC27955.1"/>
    <property type="molecule type" value="Genomic_DNA"/>
</dbReference>
<keyword evidence="5 12" id="KW-0963">Cytoplasm</keyword>
<feature type="site" description="Part of a proton relay during catalysis" evidence="12">
    <location>
        <position position="109"/>
    </location>
</feature>
<sequence>MINLGNVITAMVTPFKADLSVDWAGAEKLAAYLADNGSDGLVLHGTTGESPTLTHEEEYELYKVIKKAVGGKCKIIAGTGSNSTETTIRSTKKASEIGVDGIMLVVPYYNKPSQEGLYQHFKAAAAATSLPIILYNIPGRTGINMTPETTARLADIKNIVGLKDAAGSLDQTSAARQLCPPDFIIWSGDDSLTLPMMAVGATGIISVASHVAGKEIAAMVAAFHAGDTKKARELHLKLLPLFKVLFIAPNPAPVKYALELLGLPAGKPRLPLVEPTESEKERIKKVLRDLGLV</sequence>
<dbReference type="NCBIfam" id="TIGR00674">
    <property type="entry name" value="dapA"/>
    <property type="match status" value="1"/>
</dbReference>
<evidence type="ECO:0000256" key="5">
    <source>
        <dbReference type="ARBA" id="ARBA00022490"/>
    </source>
</evidence>
<proteinExistence type="inferred from homology"/>